<reference evidence="1 2" key="1">
    <citation type="submission" date="2024-03" db="EMBL/GenBank/DDBJ databases">
        <title>A high-quality draft genome sequence of Diaporthe vaccinii, a causative agent of upright dieback and viscid rot disease in cranberry plants.</title>
        <authorList>
            <person name="Sarrasin M."/>
            <person name="Lang B.F."/>
            <person name="Burger G."/>
        </authorList>
    </citation>
    <scope>NUCLEOTIDE SEQUENCE [LARGE SCALE GENOMIC DNA]</scope>
    <source>
        <strain evidence="1 2">IS7</strain>
    </source>
</reference>
<keyword evidence="2" id="KW-1185">Reference proteome</keyword>
<proteinExistence type="predicted"/>
<gene>
    <name evidence="1" type="ORF">FJTKL_03309</name>
</gene>
<evidence type="ECO:0000313" key="1">
    <source>
        <dbReference type="EMBL" id="KAL2274323.1"/>
    </source>
</evidence>
<accession>A0ABR4DVH7</accession>
<organism evidence="1 2">
    <name type="scientific">Diaporthe vaccinii</name>
    <dbReference type="NCBI Taxonomy" id="105482"/>
    <lineage>
        <taxon>Eukaryota</taxon>
        <taxon>Fungi</taxon>
        <taxon>Dikarya</taxon>
        <taxon>Ascomycota</taxon>
        <taxon>Pezizomycotina</taxon>
        <taxon>Sordariomycetes</taxon>
        <taxon>Sordariomycetidae</taxon>
        <taxon>Diaporthales</taxon>
        <taxon>Diaporthaceae</taxon>
        <taxon>Diaporthe</taxon>
        <taxon>Diaporthe eres species complex</taxon>
    </lineage>
</organism>
<comment type="caution">
    <text evidence="1">The sequence shown here is derived from an EMBL/GenBank/DDBJ whole genome shotgun (WGS) entry which is preliminary data.</text>
</comment>
<sequence>MDGFAAIDFGSTSTRAYLMTINKNNKEEKDGHRVQNIGVDDYKTKRFLRGEWPSKGCPFDAPYPVGHDATDREHADKRDRSLKSFVWFLADDDDQHPYTKDLKTYYDLLPEDQKPKFRERLMNMLVRHLAIVAKQISREAVQRDTTMRRLVFCVPNAWDKSNFQNVLRPIMDKVVGVMDEVSGVVETYCVFESEALAQFILCRHPFELRNYEFVLVCDFGGHFMGGSHFQFCRDSDRDPRPAFFSLPQGNFGIRGGSQLWEDHIRPDIDGNLATLGLPADRESVLRAKFLDAFFIGKAEVDESVCPCLKLQVSRRNKDPPLGWAIPVLSRCTDCTPSSMKRTSLTSPHPIWTTPNLDRPRHHTCHYSQLNFPL</sequence>
<dbReference type="EMBL" id="JBAWTH010000159">
    <property type="protein sequence ID" value="KAL2274323.1"/>
    <property type="molecule type" value="Genomic_DNA"/>
</dbReference>
<name>A0ABR4DVH7_9PEZI</name>
<protein>
    <submittedName>
        <fullName evidence="1">Uncharacterized protein</fullName>
    </submittedName>
</protein>
<dbReference type="Proteomes" id="UP001600888">
    <property type="component" value="Unassembled WGS sequence"/>
</dbReference>
<evidence type="ECO:0000313" key="2">
    <source>
        <dbReference type="Proteomes" id="UP001600888"/>
    </source>
</evidence>